<dbReference type="Proteomes" id="UP001482620">
    <property type="component" value="Unassembled WGS sequence"/>
</dbReference>
<evidence type="ECO:0000313" key="1">
    <source>
        <dbReference type="EMBL" id="MEQ2248320.1"/>
    </source>
</evidence>
<reference evidence="1 2" key="1">
    <citation type="submission" date="2021-06" db="EMBL/GenBank/DDBJ databases">
        <authorList>
            <person name="Palmer J.M."/>
        </authorList>
    </citation>
    <scope>NUCLEOTIDE SEQUENCE [LARGE SCALE GENOMIC DNA]</scope>
    <source>
        <strain evidence="2">if_2019</strain>
        <tissue evidence="1">Muscle</tissue>
    </source>
</reference>
<evidence type="ECO:0008006" key="3">
    <source>
        <dbReference type="Google" id="ProtNLM"/>
    </source>
</evidence>
<accession>A0ABV0UT99</accession>
<keyword evidence="2" id="KW-1185">Reference proteome</keyword>
<comment type="caution">
    <text evidence="1">The sequence shown here is derived from an EMBL/GenBank/DDBJ whole genome shotgun (WGS) entry which is preliminary data.</text>
</comment>
<evidence type="ECO:0000313" key="2">
    <source>
        <dbReference type="Proteomes" id="UP001482620"/>
    </source>
</evidence>
<name>A0ABV0UT99_9TELE</name>
<sequence>MIASIGAAWTLTQRRRPFTEAETVRECMLAIFDEVGDEMLRRASFHPSTKYRYQTRQPCNVELLANNVSKRQFEELRKADVMSFLVDESTDYTDTATLCIS</sequence>
<proteinExistence type="predicted"/>
<dbReference type="EMBL" id="JAHRIQ010082822">
    <property type="protein sequence ID" value="MEQ2248320.1"/>
    <property type="molecule type" value="Genomic_DNA"/>
</dbReference>
<gene>
    <name evidence="1" type="ORF">ILYODFUR_017993</name>
</gene>
<protein>
    <recommendedName>
        <fullName evidence="3">DUF4371 domain-containing protein</fullName>
    </recommendedName>
</protein>
<organism evidence="1 2">
    <name type="scientific">Ilyodon furcidens</name>
    <name type="common">goldbreast splitfin</name>
    <dbReference type="NCBI Taxonomy" id="33524"/>
    <lineage>
        <taxon>Eukaryota</taxon>
        <taxon>Metazoa</taxon>
        <taxon>Chordata</taxon>
        <taxon>Craniata</taxon>
        <taxon>Vertebrata</taxon>
        <taxon>Euteleostomi</taxon>
        <taxon>Actinopterygii</taxon>
        <taxon>Neopterygii</taxon>
        <taxon>Teleostei</taxon>
        <taxon>Neoteleostei</taxon>
        <taxon>Acanthomorphata</taxon>
        <taxon>Ovalentaria</taxon>
        <taxon>Atherinomorphae</taxon>
        <taxon>Cyprinodontiformes</taxon>
        <taxon>Goodeidae</taxon>
        <taxon>Ilyodon</taxon>
    </lineage>
</organism>